<dbReference type="Pfam" id="PF15980">
    <property type="entry name" value="ComGF"/>
    <property type="match status" value="1"/>
</dbReference>
<accession>A0ABW8I4J7</accession>
<dbReference type="RefSeq" id="WP_404313839.1">
    <property type="nucleotide sequence ID" value="NZ_JAUIYO010000001.1"/>
</dbReference>
<protein>
    <submittedName>
        <fullName evidence="1">Competence type IV pilus minor pilin ComGF</fullName>
    </submittedName>
</protein>
<proteinExistence type="predicted"/>
<keyword evidence="2" id="KW-1185">Reference proteome</keyword>
<organism evidence="1 2">
    <name type="scientific">Bacillus lumedeiriae</name>
    <dbReference type="NCBI Taxonomy" id="3058829"/>
    <lineage>
        <taxon>Bacteria</taxon>
        <taxon>Bacillati</taxon>
        <taxon>Bacillota</taxon>
        <taxon>Bacilli</taxon>
        <taxon>Bacillales</taxon>
        <taxon>Bacillaceae</taxon>
        <taxon>Bacillus</taxon>
    </lineage>
</organism>
<dbReference type="Proteomes" id="UP001619911">
    <property type="component" value="Unassembled WGS sequence"/>
</dbReference>
<reference evidence="1 2" key="1">
    <citation type="submission" date="2023-07" db="EMBL/GenBank/DDBJ databases">
        <title>Bacillus lucianemedeirus sp. nov, a new species isolated from an immunobiological production facility.</title>
        <authorList>
            <person name="Costa L.V."/>
            <person name="Miranda R.V.S.L."/>
            <person name="Brandao M.L.L."/>
            <person name="Reis C.M.F."/>
            <person name="Frazao A.M."/>
            <person name="Cruz F.V."/>
            <person name="Baio P.V.P."/>
            <person name="Veras J.F.C."/>
            <person name="Ramos J.N."/>
            <person name="Vieira V."/>
        </authorList>
    </citation>
    <scope>NUCLEOTIDE SEQUENCE [LARGE SCALE GENOMIC DNA]</scope>
    <source>
        <strain evidence="1 2">B190/17</strain>
    </source>
</reference>
<sequence>MIESLLVLFIFIGIAALFPLAYGAVYRTEEKLDPERKAEWELFVLQLRKELYLSRTLSIAEDELTIVHDSDTITLQIFNEGIRRRVNGKGHEMILQEVSFFQFYPCSSSLCVEAAFKNGEKEQAKFHIFNGGT</sequence>
<evidence type="ECO:0000313" key="2">
    <source>
        <dbReference type="Proteomes" id="UP001619911"/>
    </source>
</evidence>
<name>A0ABW8I4J7_9BACI</name>
<dbReference type="NCBIfam" id="NF041002">
    <property type="entry name" value="pilin_ComGF"/>
    <property type="match status" value="1"/>
</dbReference>
<evidence type="ECO:0000313" key="1">
    <source>
        <dbReference type="EMBL" id="MFK2824351.1"/>
    </source>
</evidence>
<gene>
    <name evidence="1" type="primary">comGF</name>
    <name evidence="1" type="ORF">QYG89_01400</name>
</gene>
<dbReference type="EMBL" id="JAUIYO010000001">
    <property type="protein sequence ID" value="MFK2824351.1"/>
    <property type="molecule type" value="Genomic_DNA"/>
</dbReference>
<dbReference type="InterPro" id="IPR016977">
    <property type="entry name" value="ComGF"/>
</dbReference>
<comment type="caution">
    <text evidence="1">The sequence shown here is derived from an EMBL/GenBank/DDBJ whole genome shotgun (WGS) entry which is preliminary data.</text>
</comment>